<dbReference type="InterPro" id="IPR051260">
    <property type="entry name" value="Diverse_substr_monoxygenases"/>
</dbReference>
<dbReference type="Proteomes" id="UP001501414">
    <property type="component" value="Unassembled WGS sequence"/>
</dbReference>
<accession>A0ABN1XGC2</accession>
<evidence type="ECO:0000259" key="6">
    <source>
        <dbReference type="Pfam" id="PF00296"/>
    </source>
</evidence>
<evidence type="ECO:0000313" key="8">
    <source>
        <dbReference type="Proteomes" id="UP001501414"/>
    </source>
</evidence>
<gene>
    <name evidence="7" type="ORF">GCM10009613_05250</name>
</gene>
<dbReference type="NCBIfam" id="TIGR03860">
    <property type="entry name" value="FMN_nitrolo"/>
    <property type="match status" value="1"/>
</dbReference>
<keyword evidence="3" id="KW-0560">Oxidoreductase</keyword>
<proteinExistence type="inferred from homology"/>
<sequence length="438" mass="47753">MADMFHLAWFLHGSSAVSWGRPFTGSIGRDWMSPDLVVDMARSMERAGFDYLLIEDSSYVPDAYGGSMDVYLRAGHSSPRQDPTVVSALVSQRTERLGIVPTIGTFATPPYLLARAIGTLDQLSNGRIGWNVVTGSSDRAAQNYGMPGMPEHDERYEIADEYLRAAMALFGSWEPGSVVDDPAAGIFADHTRVHRVDHRGEHFAVRGPLNSGPLPQGRPVIAQAGGSPRGREFGARHADTVLCMAKTVPEMKAFRDDVRRHAAAFGRDPDDIKVLFIIDPVIGGTEEEARERVRQRELAALADAEITLAMQSKVTNIDFGAYDLDRPIELSGLRTNGHQQVLEQFVAVAGEGRTLREVAVELARAATTRLAGTPDSVAARMAETMAEVGGDGFLFSSNDVSRRTVAEITDGLVPALQQRGLVRTGYEHAMFRDNLLAF</sequence>
<comment type="similarity">
    <text evidence="5">Belongs to the NtaA/SnaA/DszA monooxygenase family.</text>
</comment>
<organism evidence="7 8">
    <name type="scientific">Pseudonocardia kongjuensis</name>
    <dbReference type="NCBI Taxonomy" id="102227"/>
    <lineage>
        <taxon>Bacteria</taxon>
        <taxon>Bacillati</taxon>
        <taxon>Actinomycetota</taxon>
        <taxon>Actinomycetes</taxon>
        <taxon>Pseudonocardiales</taxon>
        <taxon>Pseudonocardiaceae</taxon>
        <taxon>Pseudonocardia</taxon>
    </lineage>
</organism>
<dbReference type="RefSeq" id="WP_344017947.1">
    <property type="nucleotide sequence ID" value="NZ_BAAAJK010000001.1"/>
</dbReference>
<evidence type="ECO:0000256" key="2">
    <source>
        <dbReference type="ARBA" id="ARBA00022643"/>
    </source>
</evidence>
<keyword evidence="2" id="KW-0288">FMN</keyword>
<dbReference type="InterPro" id="IPR011251">
    <property type="entry name" value="Luciferase-like_dom"/>
</dbReference>
<reference evidence="7 8" key="1">
    <citation type="journal article" date="2019" name="Int. J. Syst. Evol. Microbiol.">
        <title>The Global Catalogue of Microorganisms (GCM) 10K type strain sequencing project: providing services to taxonomists for standard genome sequencing and annotation.</title>
        <authorList>
            <consortium name="The Broad Institute Genomics Platform"/>
            <consortium name="The Broad Institute Genome Sequencing Center for Infectious Disease"/>
            <person name="Wu L."/>
            <person name="Ma J."/>
        </authorList>
    </citation>
    <scope>NUCLEOTIDE SEQUENCE [LARGE SCALE GENOMIC DNA]</scope>
    <source>
        <strain evidence="7 8">JCM 11896</strain>
    </source>
</reference>
<dbReference type="Gene3D" id="3.20.20.30">
    <property type="entry name" value="Luciferase-like domain"/>
    <property type="match status" value="1"/>
</dbReference>
<evidence type="ECO:0000313" key="7">
    <source>
        <dbReference type="EMBL" id="GAA1380615.1"/>
    </source>
</evidence>
<dbReference type="EMBL" id="BAAAJK010000001">
    <property type="protein sequence ID" value="GAA1380615.1"/>
    <property type="molecule type" value="Genomic_DNA"/>
</dbReference>
<protein>
    <submittedName>
        <fullName evidence="7">NtaA/DmoA family FMN-dependent monooxygenase</fullName>
    </submittedName>
</protein>
<dbReference type="Pfam" id="PF00296">
    <property type="entry name" value="Bac_luciferase"/>
    <property type="match status" value="1"/>
</dbReference>
<comment type="caution">
    <text evidence="7">The sequence shown here is derived from an EMBL/GenBank/DDBJ whole genome shotgun (WGS) entry which is preliminary data.</text>
</comment>
<keyword evidence="4 7" id="KW-0503">Monooxygenase</keyword>
<name>A0ABN1XGC2_9PSEU</name>
<dbReference type="PANTHER" id="PTHR30011">
    <property type="entry name" value="ALKANESULFONATE MONOOXYGENASE-RELATED"/>
    <property type="match status" value="1"/>
</dbReference>
<keyword evidence="1" id="KW-0285">Flavoprotein</keyword>
<dbReference type="PIRSF" id="PIRSF000337">
    <property type="entry name" value="NTA_MOA"/>
    <property type="match status" value="1"/>
</dbReference>
<dbReference type="InterPro" id="IPR016215">
    <property type="entry name" value="NTA_MOA"/>
</dbReference>
<dbReference type="InterPro" id="IPR036661">
    <property type="entry name" value="Luciferase-like_sf"/>
</dbReference>
<dbReference type="GO" id="GO:0004497">
    <property type="term" value="F:monooxygenase activity"/>
    <property type="evidence" value="ECO:0007669"/>
    <property type="project" value="UniProtKB-KW"/>
</dbReference>
<keyword evidence="8" id="KW-1185">Reference proteome</keyword>
<evidence type="ECO:0000256" key="1">
    <source>
        <dbReference type="ARBA" id="ARBA00022630"/>
    </source>
</evidence>
<feature type="domain" description="Luciferase-like" evidence="6">
    <location>
        <begin position="32"/>
        <end position="391"/>
    </location>
</feature>
<dbReference type="PANTHER" id="PTHR30011:SF16">
    <property type="entry name" value="C2H2 FINGER DOMAIN TRANSCRIPTION FACTOR (EUROFUNG)-RELATED"/>
    <property type="match status" value="1"/>
</dbReference>
<dbReference type="SUPFAM" id="SSF51679">
    <property type="entry name" value="Bacterial luciferase-like"/>
    <property type="match status" value="1"/>
</dbReference>
<evidence type="ECO:0000256" key="5">
    <source>
        <dbReference type="ARBA" id="ARBA00033748"/>
    </source>
</evidence>
<evidence type="ECO:0000256" key="3">
    <source>
        <dbReference type="ARBA" id="ARBA00023002"/>
    </source>
</evidence>
<evidence type="ECO:0000256" key="4">
    <source>
        <dbReference type="ARBA" id="ARBA00023033"/>
    </source>
</evidence>